<evidence type="ECO:0000256" key="1">
    <source>
        <dbReference type="SAM" id="MobiDB-lite"/>
    </source>
</evidence>
<evidence type="ECO:0000313" key="2">
    <source>
        <dbReference type="EMBL" id="KAJ7699476.1"/>
    </source>
</evidence>
<feature type="region of interest" description="Disordered" evidence="1">
    <location>
        <begin position="20"/>
        <end position="74"/>
    </location>
</feature>
<protein>
    <submittedName>
        <fullName evidence="2">Uncharacterized protein</fullName>
    </submittedName>
</protein>
<dbReference type="AlphaFoldDB" id="A0AAD7GPM7"/>
<organism evidence="2 3">
    <name type="scientific">Mycena metata</name>
    <dbReference type="NCBI Taxonomy" id="1033252"/>
    <lineage>
        <taxon>Eukaryota</taxon>
        <taxon>Fungi</taxon>
        <taxon>Dikarya</taxon>
        <taxon>Basidiomycota</taxon>
        <taxon>Agaricomycotina</taxon>
        <taxon>Agaricomycetes</taxon>
        <taxon>Agaricomycetidae</taxon>
        <taxon>Agaricales</taxon>
        <taxon>Marasmiineae</taxon>
        <taxon>Mycenaceae</taxon>
        <taxon>Mycena</taxon>
    </lineage>
</organism>
<evidence type="ECO:0000313" key="3">
    <source>
        <dbReference type="Proteomes" id="UP001215598"/>
    </source>
</evidence>
<sequence>MHAAAREILLLAVHVKQKTSTASSFASQRRSRTNTTIEPRVLPPTPRDVHAPSTRRTGAAPAPHNSGCAAHPLERVSSLSSPRLCLLRPRGRRALLPHRNRRDAIILPHRLHPPRRLARLFQNPNTQTIRRNTQRIRKTKPRTIHTQNHTQPGTLHRFDDRAGGAVGGAGAAGEVAGVVKFIAVRPRCSPLGEVRLKMQSVAL</sequence>
<gene>
    <name evidence="2" type="ORF">B0H16DRAFT_1643864</name>
</gene>
<name>A0AAD7GPM7_9AGAR</name>
<feature type="compositionally biased region" description="Polar residues" evidence="1">
    <location>
        <begin position="20"/>
        <end position="37"/>
    </location>
</feature>
<reference evidence="2" key="1">
    <citation type="submission" date="2023-03" db="EMBL/GenBank/DDBJ databases">
        <title>Massive genome expansion in bonnet fungi (Mycena s.s.) driven by repeated elements and novel gene families across ecological guilds.</title>
        <authorList>
            <consortium name="Lawrence Berkeley National Laboratory"/>
            <person name="Harder C.B."/>
            <person name="Miyauchi S."/>
            <person name="Viragh M."/>
            <person name="Kuo A."/>
            <person name="Thoen E."/>
            <person name="Andreopoulos B."/>
            <person name="Lu D."/>
            <person name="Skrede I."/>
            <person name="Drula E."/>
            <person name="Henrissat B."/>
            <person name="Morin E."/>
            <person name="Kohler A."/>
            <person name="Barry K."/>
            <person name="LaButti K."/>
            <person name="Morin E."/>
            <person name="Salamov A."/>
            <person name="Lipzen A."/>
            <person name="Mereny Z."/>
            <person name="Hegedus B."/>
            <person name="Baldrian P."/>
            <person name="Stursova M."/>
            <person name="Weitz H."/>
            <person name="Taylor A."/>
            <person name="Grigoriev I.V."/>
            <person name="Nagy L.G."/>
            <person name="Martin F."/>
            <person name="Kauserud H."/>
        </authorList>
    </citation>
    <scope>NUCLEOTIDE SEQUENCE</scope>
    <source>
        <strain evidence="2">CBHHK182m</strain>
    </source>
</reference>
<comment type="caution">
    <text evidence="2">The sequence shown here is derived from an EMBL/GenBank/DDBJ whole genome shotgun (WGS) entry which is preliminary data.</text>
</comment>
<dbReference type="Proteomes" id="UP001215598">
    <property type="component" value="Unassembled WGS sequence"/>
</dbReference>
<proteinExistence type="predicted"/>
<accession>A0AAD7GPM7</accession>
<dbReference type="EMBL" id="JARKIB010000571">
    <property type="protein sequence ID" value="KAJ7699476.1"/>
    <property type="molecule type" value="Genomic_DNA"/>
</dbReference>
<keyword evidence="3" id="KW-1185">Reference proteome</keyword>